<comment type="subcellular location">
    <subcellularLocation>
        <location evidence="1">Cell membrane</location>
        <topology evidence="1">Single-pass membrane protein</topology>
    </subcellularLocation>
</comment>
<evidence type="ECO:0000313" key="12">
    <source>
        <dbReference type="Proteomes" id="UP000009885"/>
    </source>
</evidence>
<evidence type="ECO:0000256" key="6">
    <source>
        <dbReference type="ARBA" id="ARBA00022927"/>
    </source>
</evidence>
<reference evidence="11 12" key="1">
    <citation type="journal article" date="2013" name="Genome Announc.">
        <title>Genome Sequence of Staphylococcus massiliensis Strain S46, Isolated from the Surface of Healthy Human Skin.</title>
        <authorList>
            <person name="Srivastav R."/>
            <person name="Singh A."/>
            <person name="Jangir P.K."/>
            <person name="Kumari C."/>
            <person name="Muduli S."/>
            <person name="Sharma R."/>
        </authorList>
    </citation>
    <scope>NUCLEOTIDE SEQUENCE [LARGE SCALE GENOMIC DNA]</scope>
    <source>
        <strain evidence="11 12">S46</strain>
    </source>
</reference>
<keyword evidence="3" id="KW-0813">Transport</keyword>
<keyword evidence="6" id="KW-0653">Protein transport</keyword>
<dbReference type="PANTHER" id="PTHR33909:SF1">
    <property type="entry name" value="SEC TRANSLOCON ACCESSORY COMPLEX SUBUNIT YAJC"/>
    <property type="match status" value="1"/>
</dbReference>
<sequence length="87" mass="9757">MGSLISIIPFLLLFVVMYFFMIRPQQKRQKEHREMVSQLEKGQRVTTIGGIKGTVRAVDETTAVISINGQGTEMTFEKGAIKQVDPS</sequence>
<evidence type="ECO:0000256" key="9">
    <source>
        <dbReference type="ARBA" id="ARBA00023136"/>
    </source>
</evidence>
<evidence type="ECO:0000256" key="4">
    <source>
        <dbReference type="ARBA" id="ARBA00022475"/>
    </source>
</evidence>
<keyword evidence="9 10" id="KW-0472">Membrane</keyword>
<dbReference type="GO" id="GO:0005886">
    <property type="term" value="C:plasma membrane"/>
    <property type="evidence" value="ECO:0007669"/>
    <property type="project" value="UniProtKB-SubCell"/>
</dbReference>
<dbReference type="PRINTS" id="PR01853">
    <property type="entry name" value="YAJCTRNLCASE"/>
</dbReference>
<dbReference type="Proteomes" id="UP000009885">
    <property type="component" value="Unassembled WGS sequence"/>
</dbReference>
<accession>K9AV58</accession>
<evidence type="ECO:0000256" key="8">
    <source>
        <dbReference type="ARBA" id="ARBA00023010"/>
    </source>
</evidence>
<dbReference type="NCBIfam" id="TIGR00739">
    <property type="entry name" value="yajC"/>
    <property type="match status" value="1"/>
</dbReference>
<dbReference type="EMBL" id="AMSQ01000004">
    <property type="protein sequence ID" value="EKU49976.1"/>
    <property type="molecule type" value="Genomic_DNA"/>
</dbReference>
<proteinExistence type="inferred from homology"/>
<dbReference type="Pfam" id="PF02699">
    <property type="entry name" value="YajC"/>
    <property type="match status" value="1"/>
</dbReference>
<dbReference type="SMART" id="SM01323">
    <property type="entry name" value="YajC"/>
    <property type="match status" value="1"/>
</dbReference>
<dbReference type="PATRIC" id="fig|1229783.3.peg.753"/>
<feature type="transmembrane region" description="Helical" evidence="10">
    <location>
        <begin position="6"/>
        <end position="23"/>
    </location>
</feature>
<dbReference type="STRING" id="1229783.C273_03740"/>
<keyword evidence="8" id="KW-0811">Translocation</keyword>
<protein>
    <submittedName>
        <fullName evidence="11">Preprotein translocase subunit YajC</fullName>
    </submittedName>
</protein>
<evidence type="ECO:0000256" key="7">
    <source>
        <dbReference type="ARBA" id="ARBA00022989"/>
    </source>
</evidence>
<keyword evidence="4" id="KW-1003">Cell membrane</keyword>
<dbReference type="OrthoDB" id="9800132at2"/>
<name>K9AV58_9STAP</name>
<organism evidence="11 12">
    <name type="scientific">Staphylococcus massiliensis S46</name>
    <dbReference type="NCBI Taxonomy" id="1229783"/>
    <lineage>
        <taxon>Bacteria</taxon>
        <taxon>Bacillati</taxon>
        <taxon>Bacillota</taxon>
        <taxon>Bacilli</taxon>
        <taxon>Bacillales</taxon>
        <taxon>Staphylococcaceae</taxon>
        <taxon>Staphylococcus</taxon>
    </lineage>
</organism>
<evidence type="ECO:0000256" key="3">
    <source>
        <dbReference type="ARBA" id="ARBA00022448"/>
    </source>
</evidence>
<keyword evidence="7 10" id="KW-1133">Transmembrane helix</keyword>
<gene>
    <name evidence="11" type="ORF">C273_03740</name>
</gene>
<comment type="similarity">
    <text evidence="2">Belongs to the YajC family.</text>
</comment>
<dbReference type="eggNOG" id="COG1862">
    <property type="taxonomic scope" value="Bacteria"/>
</dbReference>
<evidence type="ECO:0000256" key="10">
    <source>
        <dbReference type="SAM" id="Phobius"/>
    </source>
</evidence>
<evidence type="ECO:0000256" key="5">
    <source>
        <dbReference type="ARBA" id="ARBA00022692"/>
    </source>
</evidence>
<dbReference type="GO" id="GO:0015031">
    <property type="term" value="P:protein transport"/>
    <property type="evidence" value="ECO:0007669"/>
    <property type="project" value="UniProtKB-KW"/>
</dbReference>
<keyword evidence="12" id="KW-1185">Reference proteome</keyword>
<dbReference type="AlphaFoldDB" id="K9AV58"/>
<evidence type="ECO:0000313" key="11">
    <source>
        <dbReference type="EMBL" id="EKU49976.1"/>
    </source>
</evidence>
<dbReference type="RefSeq" id="WP_009382666.1">
    <property type="nucleotide sequence ID" value="NZ_AMSQ01000004.1"/>
</dbReference>
<comment type="caution">
    <text evidence="11">The sequence shown here is derived from an EMBL/GenBank/DDBJ whole genome shotgun (WGS) entry which is preliminary data.</text>
</comment>
<dbReference type="InterPro" id="IPR003849">
    <property type="entry name" value="Preprotein_translocase_YajC"/>
</dbReference>
<dbReference type="PANTHER" id="PTHR33909">
    <property type="entry name" value="SEC TRANSLOCON ACCESSORY COMPLEX SUBUNIT YAJC"/>
    <property type="match status" value="1"/>
</dbReference>
<keyword evidence="5 10" id="KW-0812">Transmembrane</keyword>
<evidence type="ECO:0000256" key="2">
    <source>
        <dbReference type="ARBA" id="ARBA00006742"/>
    </source>
</evidence>
<evidence type="ECO:0000256" key="1">
    <source>
        <dbReference type="ARBA" id="ARBA00004162"/>
    </source>
</evidence>